<reference evidence="3 4" key="1">
    <citation type="submission" date="2019-01" db="EMBL/GenBank/DDBJ databases">
        <title>Novel species of Nocardioides.</title>
        <authorList>
            <person name="Liu Q."/>
            <person name="Xin Y.-H."/>
        </authorList>
    </citation>
    <scope>NUCLEOTIDE SEQUENCE [LARGE SCALE GENOMIC DNA]</scope>
    <source>
        <strain evidence="3 4">HLT3-15</strain>
    </source>
</reference>
<dbReference type="SUPFAM" id="SSF49899">
    <property type="entry name" value="Concanavalin A-like lectins/glucanases"/>
    <property type="match status" value="1"/>
</dbReference>
<feature type="region of interest" description="Disordered" evidence="1">
    <location>
        <begin position="1"/>
        <end position="21"/>
    </location>
</feature>
<dbReference type="GO" id="GO:0004553">
    <property type="term" value="F:hydrolase activity, hydrolyzing O-glycosyl compounds"/>
    <property type="evidence" value="ECO:0007669"/>
    <property type="project" value="InterPro"/>
</dbReference>
<evidence type="ECO:0000313" key="3">
    <source>
        <dbReference type="EMBL" id="RYB96406.1"/>
    </source>
</evidence>
<feature type="compositionally biased region" description="Low complexity" evidence="1">
    <location>
        <begin position="7"/>
        <end position="18"/>
    </location>
</feature>
<dbReference type="CDD" id="cd00413">
    <property type="entry name" value="Glyco_hydrolase_16"/>
    <property type="match status" value="1"/>
</dbReference>
<dbReference type="Gene3D" id="2.60.120.200">
    <property type="match status" value="1"/>
</dbReference>
<evidence type="ECO:0000313" key="4">
    <source>
        <dbReference type="Proteomes" id="UP000291838"/>
    </source>
</evidence>
<organism evidence="3 4">
    <name type="scientific">Nocardioides glacieisoli</name>
    <dbReference type="NCBI Taxonomy" id="1168730"/>
    <lineage>
        <taxon>Bacteria</taxon>
        <taxon>Bacillati</taxon>
        <taxon>Actinomycetota</taxon>
        <taxon>Actinomycetes</taxon>
        <taxon>Propionibacteriales</taxon>
        <taxon>Nocardioidaceae</taxon>
        <taxon>Nocardioides</taxon>
    </lineage>
</organism>
<dbReference type="InterPro" id="IPR013320">
    <property type="entry name" value="ConA-like_dom_sf"/>
</dbReference>
<gene>
    <name evidence="3" type="ORF">EUA06_02200</name>
</gene>
<sequence length="297" mass="32977">MPAPYESAGPAAKSSGPAELSPRRVIRSVRGMHPLRSALAAALVGLLALTLSPAVSPAQADHYDGAPGPVHAGNTFGWYQYDVFRQEFVGPKPAFWKQDGRGIVRTQNGMLTLMSTQRGSVSATLDLKGNTYGRWEIRMRARTLSKVKGGKPFKVVTELVPGGTRDQNCGGRDIGIENFTLGSNTVKSYVHTLPNNSYRGFLGRHLRNDRWHTYAVEVAPDHISWFVDGHVINTERRDGALDPVPRQLKFELRAQKGEKMDPARMQMDWMRYWSMRAPNEKSIKAPQLELSTFNGAC</sequence>
<proteinExistence type="predicted"/>
<dbReference type="InterPro" id="IPR000757">
    <property type="entry name" value="Beta-glucanase-like"/>
</dbReference>
<dbReference type="AlphaFoldDB" id="A0A4Q2S511"/>
<dbReference type="Pfam" id="PF00722">
    <property type="entry name" value="Glyco_hydro_16"/>
    <property type="match status" value="1"/>
</dbReference>
<dbReference type="GO" id="GO:0005975">
    <property type="term" value="P:carbohydrate metabolic process"/>
    <property type="evidence" value="ECO:0007669"/>
    <property type="project" value="InterPro"/>
</dbReference>
<keyword evidence="4" id="KW-1185">Reference proteome</keyword>
<comment type="caution">
    <text evidence="3">The sequence shown here is derived from an EMBL/GenBank/DDBJ whole genome shotgun (WGS) entry which is preliminary data.</text>
</comment>
<accession>A0A4Q2S511</accession>
<protein>
    <submittedName>
        <fullName evidence="3">Glycosyl hydrolase family protein</fullName>
    </submittedName>
</protein>
<keyword evidence="3" id="KW-0378">Hydrolase</keyword>
<evidence type="ECO:0000256" key="1">
    <source>
        <dbReference type="SAM" id="MobiDB-lite"/>
    </source>
</evidence>
<dbReference type="Proteomes" id="UP000291838">
    <property type="component" value="Unassembled WGS sequence"/>
</dbReference>
<dbReference type="PROSITE" id="PS51762">
    <property type="entry name" value="GH16_2"/>
    <property type="match status" value="1"/>
</dbReference>
<dbReference type="OrthoDB" id="273319at2"/>
<dbReference type="EMBL" id="SDWS01000001">
    <property type="protein sequence ID" value="RYB96406.1"/>
    <property type="molecule type" value="Genomic_DNA"/>
</dbReference>
<evidence type="ECO:0000259" key="2">
    <source>
        <dbReference type="PROSITE" id="PS51762"/>
    </source>
</evidence>
<feature type="domain" description="GH16" evidence="2">
    <location>
        <begin position="61"/>
        <end position="278"/>
    </location>
</feature>
<name>A0A4Q2S511_9ACTN</name>